<dbReference type="PIRSF" id="PIRSF006221">
    <property type="entry name" value="Ketosamine-3-kinase"/>
    <property type="match status" value="1"/>
</dbReference>
<dbReference type="AlphaFoldDB" id="A0A6B2LEH5"/>
<evidence type="ECO:0000256" key="1">
    <source>
        <dbReference type="ARBA" id="ARBA00011961"/>
    </source>
</evidence>
<evidence type="ECO:0000256" key="2">
    <source>
        <dbReference type="ARBA" id="ARBA00048655"/>
    </source>
</evidence>
<sequence length="249" mass="27709">MLRYEAAGLTALHGAAKMIKVPKARYVGELPSGGAFIAMDFIPFGARGSKSQYELGEGIAEIHRAPSPYQFFGFPMDGCCGSCPQLNNSSQEQINWVQFWRKYRLGSQLEMLKENAPSDVVVQEKGLQLLNNLEELFSDLIVEDIVPSLLHGDLWSGNVAVDEKGNFVIFDPAAYYGHSEADLGIARMFGGFGGQFWEGYHSVIPKSKKYNERALLYELHHHLNHYNIFGSSYRSGALSLISKLLSSLH</sequence>
<dbReference type="EC" id="2.7.1.172" evidence="1"/>
<keyword evidence="3" id="KW-0808">Transferase</keyword>
<comment type="similarity">
    <text evidence="3">Belongs to the fructosamine kinase family.</text>
</comment>
<name>A0A6B2LEH5_9EUKA</name>
<dbReference type="InterPro" id="IPR011009">
    <property type="entry name" value="Kinase-like_dom_sf"/>
</dbReference>
<dbReference type="PANTHER" id="PTHR12149">
    <property type="entry name" value="FRUCTOSAMINE 3 KINASE-RELATED PROTEIN"/>
    <property type="match status" value="1"/>
</dbReference>
<evidence type="ECO:0000256" key="3">
    <source>
        <dbReference type="PIRNR" id="PIRNR006221"/>
    </source>
</evidence>
<dbReference type="SUPFAM" id="SSF56112">
    <property type="entry name" value="Protein kinase-like (PK-like)"/>
    <property type="match status" value="1"/>
</dbReference>
<proteinExistence type="inferred from homology"/>
<dbReference type="GO" id="GO:0016301">
    <property type="term" value="F:kinase activity"/>
    <property type="evidence" value="ECO:0007669"/>
    <property type="project" value="UniProtKB-UniRule"/>
</dbReference>
<protein>
    <recommendedName>
        <fullName evidence="1">protein-ribulosamine 3-kinase</fullName>
        <ecNumber evidence="1">2.7.1.172</ecNumber>
    </recommendedName>
</protein>
<dbReference type="GO" id="GO:0102193">
    <property type="term" value="F:protein-ribulosamine 3-kinase activity"/>
    <property type="evidence" value="ECO:0007669"/>
    <property type="project" value="UniProtKB-EC"/>
</dbReference>
<dbReference type="PANTHER" id="PTHR12149:SF8">
    <property type="entry name" value="PROTEIN-RIBULOSAMINE 3-KINASE"/>
    <property type="match status" value="1"/>
</dbReference>
<dbReference type="Gene3D" id="3.90.1200.10">
    <property type="match status" value="1"/>
</dbReference>
<dbReference type="InterPro" id="IPR016477">
    <property type="entry name" value="Fructo-/Ketosamine-3-kinase"/>
</dbReference>
<organism evidence="4">
    <name type="scientific">Arcella intermedia</name>
    <dbReference type="NCBI Taxonomy" id="1963864"/>
    <lineage>
        <taxon>Eukaryota</taxon>
        <taxon>Amoebozoa</taxon>
        <taxon>Tubulinea</taxon>
        <taxon>Elardia</taxon>
        <taxon>Arcellinida</taxon>
        <taxon>Sphaerothecina</taxon>
        <taxon>Arcellidae</taxon>
        <taxon>Arcella</taxon>
    </lineage>
</organism>
<evidence type="ECO:0000313" key="4">
    <source>
        <dbReference type="EMBL" id="NDV35300.1"/>
    </source>
</evidence>
<comment type="catalytic activity">
    <reaction evidence="2">
        <text>N(6)-D-ribulosyl-L-lysyl-[protein] + ATP = N(6)-(3-O-phospho-D-ribulosyl)-L-lysyl-[protein] + ADP + H(+)</text>
        <dbReference type="Rhea" id="RHEA:48432"/>
        <dbReference type="Rhea" id="RHEA-COMP:12103"/>
        <dbReference type="Rhea" id="RHEA-COMP:12104"/>
        <dbReference type="ChEBI" id="CHEBI:15378"/>
        <dbReference type="ChEBI" id="CHEBI:30616"/>
        <dbReference type="ChEBI" id="CHEBI:90418"/>
        <dbReference type="ChEBI" id="CHEBI:90420"/>
        <dbReference type="ChEBI" id="CHEBI:456216"/>
        <dbReference type="EC" id="2.7.1.172"/>
    </reaction>
    <physiologicalReaction direction="left-to-right" evidence="2">
        <dbReference type="Rhea" id="RHEA:48433"/>
    </physiologicalReaction>
</comment>
<keyword evidence="3" id="KW-0418">Kinase</keyword>
<dbReference type="Pfam" id="PF03881">
    <property type="entry name" value="Fructosamin_kin"/>
    <property type="match status" value="1"/>
</dbReference>
<accession>A0A6B2LEH5</accession>
<dbReference type="EMBL" id="GIBP01006331">
    <property type="protein sequence ID" value="NDV35300.1"/>
    <property type="molecule type" value="Transcribed_RNA"/>
</dbReference>
<reference evidence="4" key="1">
    <citation type="journal article" date="2020" name="J. Eukaryot. Microbiol.">
        <title>De novo Sequencing, Assembly and Annotation of the Transcriptome for the Free-Living Testate Amoeba Arcella intermedia.</title>
        <authorList>
            <person name="Ribeiro G.M."/>
            <person name="Porfirio-Sousa A.L."/>
            <person name="Maurer-Alcala X.X."/>
            <person name="Katz L.A."/>
            <person name="Lahr D.J.G."/>
        </authorList>
    </citation>
    <scope>NUCLEOTIDE SEQUENCE</scope>
</reference>